<dbReference type="PRINTS" id="PR00038">
    <property type="entry name" value="HTHLUXR"/>
</dbReference>
<dbReference type="Proteomes" id="UP000289482">
    <property type="component" value="Unassembled WGS sequence"/>
</dbReference>
<dbReference type="SUPFAM" id="SSF46894">
    <property type="entry name" value="C-terminal effector domain of the bipartite response regulators"/>
    <property type="match status" value="1"/>
</dbReference>
<evidence type="ECO:0000313" key="3">
    <source>
        <dbReference type="EMBL" id="RXS66247.1"/>
    </source>
</evidence>
<keyword evidence="4" id="KW-1185">Reference proteome</keyword>
<name>A0A4Q1QT22_9ACTN</name>
<gene>
    <name evidence="3" type="ORF">EST54_15925</name>
</gene>
<dbReference type="Gene3D" id="1.10.10.10">
    <property type="entry name" value="Winged helix-like DNA-binding domain superfamily/Winged helix DNA-binding domain"/>
    <property type="match status" value="1"/>
</dbReference>
<keyword evidence="1" id="KW-0238">DNA-binding</keyword>
<dbReference type="InterPro" id="IPR011990">
    <property type="entry name" value="TPR-like_helical_dom_sf"/>
</dbReference>
<dbReference type="Gene3D" id="1.25.40.10">
    <property type="entry name" value="Tetratricopeptide repeat domain"/>
    <property type="match status" value="1"/>
</dbReference>
<proteinExistence type="predicted"/>
<dbReference type="InterPro" id="IPR036388">
    <property type="entry name" value="WH-like_DNA-bd_sf"/>
</dbReference>
<dbReference type="PROSITE" id="PS50043">
    <property type="entry name" value="HTH_LUXR_2"/>
    <property type="match status" value="1"/>
</dbReference>
<evidence type="ECO:0000313" key="4">
    <source>
        <dbReference type="Proteomes" id="UP000289482"/>
    </source>
</evidence>
<comment type="caution">
    <text evidence="3">The sequence shown here is derived from an EMBL/GenBank/DDBJ whole genome shotgun (WGS) entry which is preliminary data.</text>
</comment>
<sequence>MPQDSGTEWPLTARERELECAAAALERGGVLLTGGPGAGKSRLLRAALERAERAGHAIAWLHGPLDADLDRHFDEAAAGGGGGSRLVLGADDVHLAAPGAAERLYGLVRAGRAALVAAAPAGAAMPEGISRLWVERLVERVDVDALDRSAVARILHARLGGHVAQAALERLWSLTLGNARFLRELVDSALEAGTLRPVGETWQWPGLPREPYPRLAEVVRLHLGRLESDEAELAGMIALAEPLEAGLAPVEELARAAESLNRRGIVVAERAGRRLRLRLAHPLFAPVLTADLPELTARRLRLRLADAIEATGGRRAEDGSRMVSLRLAAGHEPPPAQLAAAARSALDCGDFVLAERLSRRSRAVGDDPVPTGTGLVLARALAGQGRHDEAEEEFARADRYAAQRVVNMAWGLRRVEEAAGLAAAAVVARPQEAGLLGAQSELRLLRDRTDEVAAAGSSDSPAAPALVPLAAFARIERGDAAGALALLREVRPALGGWDGENRLAAQLLTARAAFQTGETAELVTALDSTRRYDTGHRGETRTAVMRARTYRSAGRYAEAVALLRRACALADPFDWFTTPSWTTAQLAGALAEAGEHAEAVRTAVDARAVQRQAVHYPLAADGTALEHALVLAHVGDRSGAVRHAQRVAVGAAAAGRLQQAVTAWHLAARVGDPGPAAARLADLAAPAEGRGYLALLAAHVRSLARCDGDALDAVADRFAALGVLPLAAEAAAQAARAHHVAGRRRMSRRARVRCAELLAGFGGRLPSWAATPAAEPAADPARLTTREREVAALAVSRLSNQEIADRLVVSVRTVENHLHRVYGKLGVTARSDLAHHL</sequence>
<reference evidence="3 4" key="1">
    <citation type="submission" date="2019-01" db="EMBL/GenBank/DDBJ databases">
        <title>Draft genome sequences of the type strain Streptomyces sioyaensis DSM 40032 and its novel strain, TM32, a thermotolerant antibiotics-producing actinobacterium.</title>
        <authorList>
            <person name="Nakaew N."/>
            <person name="Lumyong S."/>
            <person name="Sloan W.T."/>
            <person name="Sungthong R."/>
        </authorList>
    </citation>
    <scope>NUCLEOTIDE SEQUENCE [LARGE SCALE GENOMIC DNA]</scope>
    <source>
        <strain evidence="3 4">DSM 40032</strain>
    </source>
</reference>
<protein>
    <submittedName>
        <fullName evidence="3">Helix-turn-helix transcriptional regulator</fullName>
    </submittedName>
</protein>
<feature type="domain" description="HTH luxR-type" evidence="2">
    <location>
        <begin position="776"/>
        <end position="837"/>
    </location>
</feature>
<organism evidence="3 4">
    <name type="scientific">Streptomyces sioyaensis</name>
    <dbReference type="NCBI Taxonomy" id="67364"/>
    <lineage>
        <taxon>Bacteria</taxon>
        <taxon>Bacillati</taxon>
        <taxon>Actinomycetota</taxon>
        <taxon>Actinomycetes</taxon>
        <taxon>Kitasatosporales</taxon>
        <taxon>Streptomycetaceae</taxon>
        <taxon>Streptomyces</taxon>
    </lineage>
</organism>
<dbReference type="RefSeq" id="WP_129248284.1">
    <property type="nucleotide sequence ID" value="NZ_JABZEL010000009.1"/>
</dbReference>
<dbReference type="CDD" id="cd06170">
    <property type="entry name" value="LuxR_C_like"/>
    <property type="match status" value="1"/>
</dbReference>
<dbReference type="InterPro" id="IPR039420">
    <property type="entry name" value="WalR-like"/>
</dbReference>
<accession>A0A4Q1QT22</accession>
<dbReference type="Pfam" id="PF00196">
    <property type="entry name" value="GerE"/>
    <property type="match status" value="1"/>
</dbReference>
<dbReference type="InterPro" id="IPR000792">
    <property type="entry name" value="Tscrpt_reg_LuxR_C"/>
</dbReference>
<evidence type="ECO:0000256" key="1">
    <source>
        <dbReference type="ARBA" id="ARBA00023125"/>
    </source>
</evidence>
<dbReference type="SMART" id="SM00421">
    <property type="entry name" value="HTH_LUXR"/>
    <property type="match status" value="1"/>
</dbReference>
<dbReference type="GO" id="GO:0003677">
    <property type="term" value="F:DNA binding"/>
    <property type="evidence" value="ECO:0007669"/>
    <property type="project" value="UniProtKB-KW"/>
</dbReference>
<dbReference type="SUPFAM" id="SSF52540">
    <property type="entry name" value="P-loop containing nucleoside triphosphate hydrolases"/>
    <property type="match status" value="1"/>
</dbReference>
<dbReference type="PANTHER" id="PTHR43214">
    <property type="entry name" value="TWO-COMPONENT RESPONSE REGULATOR"/>
    <property type="match status" value="1"/>
</dbReference>
<dbReference type="EMBL" id="SDIF01000039">
    <property type="protein sequence ID" value="RXS66247.1"/>
    <property type="molecule type" value="Genomic_DNA"/>
</dbReference>
<dbReference type="GO" id="GO:0006355">
    <property type="term" value="P:regulation of DNA-templated transcription"/>
    <property type="evidence" value="ECO:0007669"/>
    <property type="project" value="InterPro"/>
</dbReference>
<dbReference type="GeneID" id="95779449"/>
<evidence type="ECO:0000259" key="2">
    <source>
        <dbReference type="PROSITE" id="PS50043"/>
    </source>
</evidence>
<dbReference type="InterPro" id="IPR027417">
    <property type="entry name" value="P-loop_NTPase"/>
</dbReference>
<dbReference type="SUPFAM" id="SSF48452">
    <property type="entry name" value="TPR-like"/>
    <property type="match status" value="1"/>
</dbReference>
<dbReference type="AlphaFoldDB" id="A0A4Q1QT22"/>
<dbReference type="InterPro" id="IPR016032">
    <property type="entry name" value="Sig_transdc_resp-reg_C-effctor"/>
</dbReference>